<proteinExistence type="predicted"/>
<sequence>MEQTHESQTSDAEWFGLISEPQALSTPENPYKKIQDKIDAKFTGLQDFTIDIL</sequence>
<protein>
    <submittedName>
        <fullName evidence="2">Uncharacterized protein</fullName>
    </submittedName>
</protein>
<accession>A0A9D4NA36</accession>
<feature type="region of interest" description="Disordered" evidence="1">
    <location>
        <begin position="1"/>
        <end position="30"/>
    </location>
</feature>
<keyword evidence="3" id="KW-1185">Reference proteome</keyword>
<dbReference type="AlphaFoldDB" id="A0A9D4NA36"/>
<organism evidence="2 3">
    <name type="scientific">Dreissena polymorpha</name>
    <name type="common">Zebra mussel</name>
    <name type="synonym">Mytilus polymorpha</name>
    <dbReference type="NCBI Taxonomy" id="45954"/>
    <lineage>
        <taxon>Eukaryota</taxon>
        <taxon>Metazoa</taxon>
        <taxon>Spiralia</taxon>
        <taxon>Lophotrochozoa</taxon>
        <taxon>Mollusca</taxon>
        <taxon>Bivalvia</taxon>
        <taxon>Autobranchia</taxon>
        <taxon>Heteroconchia</taxon>
        <taxon>Euheterodonta</taxon>
        <taxon>Imparidentia</taxon>
        <taxon>Neoheterodontei</taxon>
        <taxon>Myida</taxon>
        <taxon>Dreissenoidea</taxon>
        <taxon>Dreissenidae</taxon>
        <taxon>Dreissena</taxon>
    </lineage>
</organism>
<evidence type="ECO:0000313" key="2">
    <source>
        <dbReference type="EMBL" id="KAH3889969.1"/>
    </source>
</evidence>
<reference evidence="2" key="1">
    <citation type="journal article" date="2019" name="bioRxiv">
        <title>The Genome of the Zebra Mussel, Dreissena polymorpha: A Resource for Invasive Species Research.</title>
        <authorList>
            <person name="McCartney M.A."/>
            <person name="Auch B."/>
            <person name="Kono T."/>
            <person name="Mallez S."/>
            <person name="Zhang Y."/>
            <person name="Obille A."/>
            <person name="Becker A."/>
            <person name="Abrahante J.E."/>
            <person name="Garbe J."/>
            <person name="Badalamenti J.P."/>
            <person name="Herman A."/>
            <person name="Mangelson H."/>
            <person name="Liachko I."/>
            <person name="Sullivan S."/>
            <person name="Sone E.D."/>
            <person name="Koren S."/>
            <person name="Silverstein K.A.T."/>
            <person name="Beckman K.B."/>
            <person name="Gohl D.M."/>
        </authorList>
    </citation>
    <scope>NUCLEOTIDE SEQUENCE</scope>
    <source>
        <strain evidence="2">Duluth1</strain>
        <tissue evidence="2">Whole animal</tissue>
    </source>
</reference>
<comment type="caution">
    <text evidence="2">The sequence shown here is derived from an EMBL/GenBank/DDBJ whole genome shotgun (WGS) entry which is preliminary data.</text>
</comment>
<gene>
    <name evidence="2" type="ORF">DPMN_014036</name>
</gene>
<dbReference type="Proteomes" id="UP000828390">
    <property type="component" value="Unassembled WGS sequence"/>
</dbReference>
<reference evidence="2" key="2">
    <citation type="submission" date="2020-11" db="EMBL/GenBank/DDBJ databases">
        <authorList>
            <person name="McCartney M.A."/>
            <person name="Auch B."/>
            <person name="Kono T."/>
            <person name="Mallez S."/>
            <person name="Becker A."/>
            <person name="Gohl D.M."/>
            <person name="Silverstein K.A.T."/>
            <person name="Koren S."/>
            <person name="Bechman K.B."/>
            <person name="Herman A."/>
            <person name="Abrahante J.E."/>
            <person name="Garbe J."/>
        </authorList>
    </citation>
    <scope>NUCLEOTIDE SEQUENCE</scope>
    <source>
        <strain evidence="2">Duluth1</strain>
        <tissue evidence="2">Whole animal</tissue>
    </source>
</reference>
<dbReference type="EMBL" id="JAIWYP010000001">
    <property type="protein sequence ID" value="KAH3889969.1"/>
    <property type="molecule type" value="Genomic_DNA"/>
</dbReference>
<name>A0A9D4NA36_DREPO</name>
<feature type="compositionally biased region" description="Polar residues" evidence="1">
    <location>
        <begin position="1"/>
        <end position="11"/>
    </location>
</feature>
<evidence type="ECO:0000256" key="1">
    <source>
        <dbReference type="SAM" id="MobiDB-lite"/>
    </source>
</evidence>
<evidence type="ECO:0000313" key="3">
    <source>
        <dbReference type="Proteomes" id="UP000828390"/>
    </source>
</evidence>